<proteinExistence type="predicted"/>
<evidence type="ECO:0000313" key="2">
    <source>
        <dbReference type="Proteomes" id="UP000474175"/>
    </source>
</evidence>
<dbReference type="EMBL" id="JAAFZH010000010">
    <property type="protein sequence ID" value="NDU97217.1"/>
    <property type="molecule type" value="Genomic_DNA"/>
</dbReference>
<dbReference type="Proteomes" id="UP000474175">
    <property type="component" value="Unassembled WGS sequence"/>
</dbReference>
<comment type="caution">
    <text evidence="1">The sequence shown here is derived from an EMBL/GenBank/DDBJ whole genome shotgun (WGS) entry which is preliminary data.</text>
</comment>
<dbReference type="AlphaFoldDB" id="A0A6L9LCC2"/>
<accession>A0A6L9LCC2</accession>
<dbReference type="RefSeq" id="WP_163952446.1">
    <property type="nucleotide sequence ID" value="NZ_JAAFZH010000010.1"/>
</dbReference>
<keyword evidence="2" id="KW-1185">Reference proteome</keyword>
<organism evidence="1 2">
    <name type="scientific">Spirosoma terrae</name>
    <dbReference type="NCBI Taxonomy" id="1968276"/>
    <lineage>
        <taxon>Bacteria</taxon>
        <taxon>Pseudomonadati</taxon>
        <taxon>Bacteroidota</taxon>
        <taxon>Cytophagia</taxon>
        <taxon>Cytophagales</taxon>
        <taxon>Cytophagaceae</taxon>
        <taxon>Spirosoma</taxon>
    </lineage>
</organism>
<sequence>MDQFFFEKRELPVKITDEQRAELQKRNADIDIELQVAAEEFERAKGIHKGATEPIKKEKVKNLSILRTGVENKVVNVYEYVNEEEATLEFYDETSQLVHARALTIDERRQHRIPFNRKRLESAD</sequence>
<evidence type="ECO:0000313" key="1">
    <source>
        <dbReference type="EMBL" id="NDU97217.1"/>
    </source>
</evidence>
<name>A0A6L9LCC2_9BACT</name>
<protein>
    <submittedName>
        <fullName evidence="1">Uncharacterized protein</fullName>
    </submittedName>
</protein>
<reference evidence="1 2" key="1">
    <citation type="submission" date="2020-02" db="EMBL/GenBank/DDBJ databases">
        <title>Draft genome sequence of two Spirosoma agri KCTC 52727 and Spirosoma terrae KCTC 52035.</title>
        <authorList>
            <person name="Rojas J."/>
            <person name="Ambika Manirajan B."/>
            <person name="Suarez C."/>
            <person name="Ratering S."/>
            <person name="Schnell S."/>
        </authorList>
    </citation>
    <scope>NUCLEOTIDE SEQUENCE [LARGE SCALE GENOMIC DNA]</scope>
    <source>
        <strain evidence="1 2">KCTC 52035</strain>
    </source>
</reference>
<gene>
    <name evidence="1" type="ORF">GK108_20200</name>
</gene>